<dbReference type="SUPFAM" id="SSF52172">
    <property type="entry name" value="CheY-like"/>
    <property type="match status" value="1"/>
</dbReference>
<evidence type="ECO:0008006" key="10">
    <source>
        <dbReference type="Google" id="ProtNLM"/>
    </source>
</evidence>
<dbReference type="GO" id="GO:0043565">
    <property type="term" value="F:sequence-specific DNA binding"/>
    <property type="evidence" value="ECO:0007669"/>
    <property type="project" value="InterPro"/>
</dbReference>
<accession>A0A242KC92</accession>
<dbReference type="SMART" id="SM00342">
    <property type="entry name" value="HTH_ARAC"/>
    <property type="match status" value="1"/>
</dbReference>
<dbReference type="InterPro" id="IPR011006">
    <property type="entry name" value="CheY-like_superfamily"/>
</dbReference>
<keyword evidence="1" id="KW-0805">Transcription regulation</keyword>
<reference evidence="7" key="1">
    <citation type="submission" date="2017-05" db="EMBL/GenBank/DDBJ databases">
        <title>The Genome Sequence of Enterococcus sp. 9E7_DIV0242.</title>
        <authorList>
            <consortium name="The Broad Institute Genomics Platform"/>
            <consortium name="The Broad Institute Genomic Center for Infectious Diseases"/>
            <person name="Earl A."/>
            <person name="Manson A."/>
            <person name="Schwartman J."/>
            <person name="Gilmore M."/>
            <person name="Abouelleil A."/>
            <person name="Cao P."/>
            <person name="Chapman S."/>
            <person name="Cusick C."/>
            <person name="Shea T."/>
            <person name="Young S."/>
            <person name="Neafsey D."/>
            <person name="Nusbaum C."/>
            <person name="Birren B."/>
        </authorList>
    </citation>
    <scope>NUCLEOTIDE SEQUENCE [LARGE SCALE GENOMIC DNA]</scope>
    <source>
        <strain evidence="7">9E7_DIV0242</strain>
    </source>
</reference>
<dbReference type="PROSITE" id="PS50110">
    <property type="entry name" value="RESPONSE_REGULATORY"/>
    <property type="match status" value="1"/>
</dbReference>
<dbReference type="InterPro" id="IPR018060">
    <property type="entry name" value="HTH_AraC"/>
</dbReference>
<dbReference type="InterPro" id="IPR009057">
    <property type="entry name" value="Homeodomain-like_sf"/>
</dbReference>
<dbReference type="PANTHER" id="PTHR43280">
    <property type="entry name" value="ARAC-FAMILY TRANSCRIPTIONAL REGULATOR"/>
    <property type="match status" value="1"/>
</dbReference>
<dbReference type="PROSITE" id="PS01124">
    <property type="entry name" value="HTH_ARAC_FAMILY_2"/>
    <property type="match status" value="1"/>
</dbReference>
<dbReference type="Gene3D" id="1.10.10.60">
    <property type="entry name" value="Homeodomain-like"/>
    <property type="match status" value="2"/>
</dbReference>
<feature type="modified residue" description="4-aspartylphosphate" evidence="4">
    <location>
        <position position="55"/>
    </location>
</feature>
<keyword evidence="4" id="KW-0597">Phosphoprotein</keyword>
<dbReference type="Proteomes" id="UP000195141">
    <property type="component" value="Chromosome"/>
</dbReference>
<proteinExistence type="predicted"/>
<dbReference type="Gene3D" id="3.40.50.2300">
    <property type="match status" value="1"/>
</dbReference>
<evidence type="ECO:0000256" key="2">
    <source>
        <dbReference type="ARBA" id="ARBA00023125"/>
    </source>
</evidence>
<dbReference type="InterPro" id="IPR001789">
    <property type="entry name" value="Sig_transdc_resp-reg_receiver"/>
</dbReference>
<evidence type="ECO:0000259" key="5">
    <source>
        <dbReference type="PROSITE" id="PS01124"/>
    </source>
</evidence>
<feature type="domain" description="Response regulatory" evidence="6">
    <location>
        <begin position="3"/>
        <end position="120"/>
    </location>
</feature>
<dbReference type="PANTHER" id="PTHR43280:SF34">
    <property type="entry name" value="ARAC-FAMILY TRANSCRIPTIONAL REGULATOR"/>
    <property type="match status" value="1"/>
</dbReference>
<dbReference type="EMBL" id="NGMM01000001">
    <property type="protein sequence ID" value="OTP18689.1"/>
    <property type="molecule type" value="Genomic_DNA"/>
</dbReference>
<evidence type="ECO:0000259" key="6">
    <source>
        <dbReference type="PROSITE" id="PS50110"/>
    </source>
</evidence>
<evidence type="ECO:0000256" key="3">
    <source>
        <dbReference type="ARBA" id="ARBA00023163"/>
    </source>
</evidence>
<dbReference type="Pfam" id="PF00072">
    <property type="entry name" value="Response_reg"/>
    <property type="match status" value="1"/>
</dbReference>
<organism evidence="7">
    <name type="scientific">Candidatus Enterococcus clewellii</name>
    <dbReference type="NCBI Taxonomy" id="1834193"/>
    <lineage>
        <taxon>Bacteria</taxon>
        <taxon>Bacillati</taxon>
        <taxon>Bacillota</taxon>
        <taxon>Bacilli</taxon>
        <taxon>Lactobacillales</taxon>
        <taxon>Enterococcaceae</taxon>
        <taxon>Enterococcus</taxon>
    </lineage>
</organism>
<evidence type="ECO:0000256" key="4">
    <source>
        <dbReference type="PROSITE-ProRule" id="PRU00169"/>
    </source>
</evidence>
<reference evidence="8" key="3">
    <citation type="submission" date="2024-03" db="EMBL/GenBank/DDBJ databases">
        <title>The Genome Sequence of Enterococcus sp. DIV0242b.</title>
        <authorList>
            <consortium name="The Broad Institute Genomics Platform"/>
            <consortium name="The Broad Institute Microbial Omics Core"/>
            <consortium name="The Broad Institute Genomic Center for Infectious Diseases"/>
            <person name="Earl A."/>
            <person name="Manson A."/>
            <person name="Gilmore M."/>
            <person name="Schwartman J."/>
            <person name="Shea T."/>
            <person name="Abouelleil A."/>
            <person name="Cao P."/>
            <person name="Chapman S."/>
            <person name="Cusick C."/>
            <person name="Young S."/>
            <person name="Neafsey D."/>
            <person name="Nusbaum C."/>
            <person name="Birren B."/>
        </authorList>
    </citation>
    <scope>NUCLEOTIDE SEQUENCE</scope>
    <source>
        <strain evidence="8">9E7_DIV0242</strain>
    </source>
</reference>
<evidence type="ECO:0000256" key="1">
    <source>
        <dbReference type="ARBA" id="ARBA00023015"/>
    </source>
</evidence>
<dbReference type="CDD" id="cd17536">
    <property type="entry name" value="REC_YesN-like"/>
    <property type="match status" value="1"/>
</dbReference>
<reference evidence="8" key="2">
    <citation type="submission" date="2017-05" db="EMBL/GenBank/DDBJ databases">
        <authorList>
            <consortium name="The Broad Institute Genomics Platform"/>
            <consortium name="The Broad Institute Genomic Center for Infectious Diseases"/>
            <person name="Earl A."/>
            <person name="Manson A."/>
            <person name="Schwartman J."/>
            <person name="Gilmore M."/>
            <person name="Abouelleil A."/>
            <person name="Cao P."/>
            <person name="Chapman S."/>
            <person name="Cusick C."/>
            <person name="Shea T."/>
            <person name="Young S."/>
            <person name="Neafsey D."/>
            <person name="Nusbaum C."/>
            <person name="Birren B."/>
        </authorList>
    </citation>
    <scope>NUCLEOTIDE SEQUENCE</scope>
    <source>
        <strain evidence="8">9E7_DIV0242</strain>
    </source>
</reference>
<dbReference type="RefSeq" id="WP_086347651.1">
    <property type="nucleotide sequence ID" value="NZ_CP147247.1"/>
</dbReference>
<dbReference type="SUPFAM" id="SSF46689">
    <property type="entry name" value="Homeodomain-like"/>
    <property type="match status" value="2"/>
</dbReference>
<keyword evidence="2" id="KW-0238">DNA-binding</keyword>
<sequence length="254" mass="28977">MGAILIVEDEMLERDFLKAIVMEEVNANYVVLSCSTGGEAIALARQHCPEILFLDILIPEKDGLSVLEEIRTFLPDAKAVILSAFSDFSYAQKAIDLNVSKYMLKPVKPREITAILHQLMEEASDSKKSTATDCEREVVALTEIQGFIKEALHFIQENYKEKITLQKVSAHVYMNPQYFSRVFKREVGLSYTDYVNNLRIDYACKMLETSDYPSYRISSECGFNDPSYFNRVFYRQMSTTPNKYRKNAHIGAGS</sequence>
<gene>
    <name evidence="8" type="ORF">A5888_000468</name>
    <name evidence="7" type="ORF">A5888_000503</name>
</gene>
<dbReference type="Pfam" id="PF12833">
    <property type="entry name" value="HTH_18"/>
    <property type="match status" value="1"/>
</dbReference>
<keyword evidence="9" id="KW-1185">Reference proteome</keyword>
<dbReference type="EMBL" id="CP147247">
    <property type="protein sequence ID" value="WYJ88749.1"/>
    <property type="molecule type" value="Genomic_DNA"/>
</dbReference>
<dbReference type="OrthoDB" id="342399at2"/>
<dbReference type="AlphaFoldDB" id="A0A242KC92"/>
<name>A0A242KC92_9ENTE</name>
<evidence type="ECO:0000313" key="8">
    <source>
        <dbReference type="EMBL" id="WYJ88749.1"/>
    </source>
</evidence>
<dbReference type="GO" id="GO:0000160">
    <property type="term" value="P:phosphorelay signal transduction system"/>
    <property type="evidence" value="ECO:0007669"/>
    <property type="project" value="InterPro"/>
</dbReference>
<evidence type="ECO:0000313" key="7">
    <source>
        <dbReference type="EMBL" id="OTP18689.1"/>
    </source>
</evidence>
<evidence type="ECO:0000313" key="9">
    <source>
        <dbReference type="Proteomes" id="UP000195141"/>
    </source>
</evidence>
<keyword evidence="3" id="KW-0804">Transcription</keyword>
<feature type="domain" description="HTH araC/xylS-type" evidence="5">
    <location>
        <begin position="149"/>
        <end position="247"/>
    </location>
</feature>
<dbReference type="SMART" id="SM00448">
    <property type="entry name" value="REC"/>
    <property type="match status" value="1"/>
</dbReference>
<dbReference type="GO" id="GO:0003700">
    <property type="term" value="F:DNA-binding transcription factor activity"/>
    <property type="evidence" value="ECO:0007669"/>
    <property type="project" value="InterPro"/>
</dbReference>
<protein>
    <recommendedName>
        <fullName evidence="10">Stage 0 sporulation protein A homolog</fullName>
    </recommendedName>
</protein>